<comment type="caution">
    <text evidence="1">The sequence shown here is derived from an EMBL/GenBank/DDBJ whole genome shotgun (WGS) entry which is preliminary data.</text>
</comment>
<keyword evidence="2" id="KW-1185">Reference proteome</keyword>
<gene>
    <name evidence="1" type="ORF">C8D98_0499</name>
</gene>
<protein>
    <submittedName>
        <fullName evidence="1">Uncharacterized protein</fullName>
    </submittedName>
</protein>
<organism evidence="1 2">
    <name type="scientific">Seleniivibrio woodruffii</name>
    <dbReference type="NCBI Taxonomy" id="1078050"/>
    <lineage>
        <taxon>Bacteria</taxon>
        <taxon>Pseudomonadati</taxon>
        <taxon>Deferribacterota</taxon>
        <taxon>Deferribacteres</taxon>
        <taxon>Deferribacterales</taxon>
        <taxon>Geovibrionaceae</taxon>
        <taxon>Seleniivibrio</taxon>
    </lineage>
</organism>
<evidence type="ECO:0000313" key="1">
    <source>
        <dbReference type="EMBL" id="TCK61991.1"/>
    </source>
</evidence>
<sequence length="47" mass="5737">MRFFVPLRMTWYYINEKRRPDSRLFHLKVVCKTFYLTTNFSATGMLG</sequence>
<dbReference type="AlphaFoldDB" id="A0A4V6NEH2"/>
<reference evidence="1 2" key="1">
    <citation type="submission" date="2019-03" db="EMBL/GenBank/DDBJ databases">
        <title>Genomic Encyclopedia of Type Strains, Phase IV (KMG-IV): sequencing the most valuable type-strain genomes for metagenomic binning, comparative biology and taxonomic classification.</title>
        <authorList>
            <person name="Goeker M."/>
        </authorList>
    </citation>
    <scope>NUCLEOTIDE SEQUENCE [LARGE SCALE GENOMIC DNA]</scope>
    <source>
        <strain evidence="1 2">DSM 24984</strain>
    </source>
</reference>
<dbReference type="Proteomes" id="UP000294614">
    <property type="component" value="Unassembled WGS sequence"/>
</dbReference>
<proteinExistence type="predicted"/>
<accession>A0A4V6NEH2</accession>
<name>A0A4V6NEH2_9BACT</name>
<evidence type="ECO:0000313" key="2">
    <source>
        <dbReference type="Proteomes" id="UP000294614"/>
    </source>
</evidence>
<dbReference type="EMBL" id="SMGG01000003">
    <property type="protein sequence ID" value="TCK61991.1"/>
    <property type="molecule type" value="Genomic_DNA"/>
</dbReference>